<proteinExistence type="predicted"/>
<protein>
    <submittedName>
        <fullName evidence="2">DUF433 domain-containing protein</fullName>
    </submittedName>
</protein>
<name>A0ABX1CSQ3_9SPHN</name>
<dbReference type="InterPro" id="IPR007367">
    <property type="entry name" value="DUF433"/>
</dbReference>
<evidence type="ECO:0000313" key="2">
    <source>
        <dbReference type="EMBL" id="NJR80356.1"/>
    </source>
</evidence>
<organism evidence="2 3">
    <name type="scientific">Sphingomonas corticis</name>
    <dbReference type="NCBI Taxonomy" id="2722791"/>
    <lineage>
        <taxon>Bacteria</taxon>
        <taxon>Pseudomonadati</taxon>
        <taxon>Pseudomonadota</taxon>
        <taxon>Alphaproteobacteria</taxon>
        <taxon>Sphingomonadales</taxon>
        <taxon>Sphingomonadaceae</taxon>
        <taxon>Sphingomonas</taxon>
    </lineage>
</organism>
<reference evidence="2 3" key="1">
    <citation type="submission" date="2020-03" db="EMBL/GenBank/DDBJ databases">
        <authorList>
            <person name="Wang L."/>
            <person name="He N."/>
            <person name="Li Y."/>
            <person name="Fang Y."/>
            <person name="Zhang F."/>
        </authorList>
    </citation>
    <scope>NUCLEOTIDE SEQUENCE [LARGE SCALE GENOMIC DNA]</scope>
    <source>
        <strain evidence="2 3">36D10-4-7</strain>
    </source>
</reference>
<gene>
    <name evidence="2" type="ORF">HBH26_17390</name>
</gene>
<dbReference type="InterPro" id="IPR048708">
    <property type="entry name" value="VapB45-like_HTH"/>
</dbReference>
<dbReference type="EMBL" id="JAAVJH010000016">
    <property type="protein sequence ID" value="NJR80356.1"/>
    <property type="molecule type" value="Genomic_DNA"/>
</dbReference>
<dbReference type="Pfam" id="PF04255">
    <property type="entry name" value="DUF433"/>
    <property type="match status" value="1"/>
</dbReference>
<accession>A0ABX1CSQ3</accession>
<dbReference type="RefSeq" id="WP_168135912.1">
    <property type="nucleotide sequence ID" value="NZ_JAAVJH010000016.1"/>
</dbReference>
<dbReference type="Proteomes" id="UP000732399">
    <property type="component" value="Unassembled WGS sequence"/>
</dbReference>
<evidence type="ECO:0000313" key="3">
    <source>
        <dbReference type="Proteomes" id="UP000732399"/>
    </source>
</evidence>
<evidence type="ECO:0000259" key="1">
    <source>
        <dbReference type="Pfam" id="PF21321"/>
    </source>
</evidence>
<sequence length="230" mass="25937">MTAQFNIGAYTPAEAARLLAMSAVNLRRWLYGYDYQGPHGTAHQQPLWAPQYDAEIDGQLLGFRDLVEARIVNALRAKRIGLPTIRLCIARAREVIGMERPFSTKAFKTDGRRIFLEITSAPDEPRLIDLKSHQHVFRDIVAPSLVGLEFGDDAVMRWWLFPHRHSIVIDPARSFGQPIVARNGMLTSRVVQDVRAEGSIARVAKLYDLPQGDVRDALAYEESLGSHRLH</sequence>
<dbReference type="Pfam" id="PF21321">
    <property type="entry name" value="HTH_66"/>
    <property type="match status" value="1"/>
</dbReference>
<keyword evidence="3" id="KW-1185">Reference proteome</keyword>
<feature type="domain" description="Putative antitoxin VapB45-like DNA-binding HTH" evidence="1">
    <location>
        <begin position="10"/>
        <end position="86"/>
    </location>
</feature>
<comment type="caution">
    <text evidence="2">The sequence shown here is derived from an EMBL/GenBank/DDBJ whole genome shotgun (WGS) entry which is preliminary data.</text>
</comment>